<feature type="compositionally biased region" description="Acidic residues" evidence="1">
    <location>
        <begin position="54"/>
        <end position="116"/>
    </location>
</feature>
<proteinExistence type="predicted"/>
<dbReference type="AlphaFoldDB" id="A0A238USR1"/>
<evidence type="ECO:0000256" key="1">
    <source>
        <dbReference type="SAM" id="MobiDB-lite"/>
    </source>
</evidence>
<feature type="region of interest" description="Disordered" evidence="1">
    <location>
        <begin position="51"/>
        <end position="129"/>
    </location>
</feature>
<dbReference type="EMBL" id="FZNQ01000001">
    <property type="protein sequence ID" value="SNR25190.1"/>
    <property type="molecule type" value="Genomic_DNA"/>
</dbReference>
<keyword evidence="3" id="KW-1185">Reference proteome</keyword>
<evidence type="ECO:0000313" key="2">
    <source>
        <dbReference type="EMBL" id="SNR25190.1"/>
    </source>
</evidence>
<dbReference type="Proteomes" id="UP000198397">
    <property type="component" value="Unassembled WGS sequence"/>
</dbReference>
<accession>A0A238USR1</accession>
<organism evidence="2 3">
    <name type="scientific">Halorubrum vacuolatum</name>
    <name type="common">Natronobacterium vacuolatum</name>
    <dbReference type="NCBI Taxonomy" id="63740"/>
    <lineage>
        <taxon>Archaea</taxon>
        <taxon>Methanobacteriati</taxon>
        <taxon>Methanobacteriota</taxon>
        <taxon>Stenosarchaea group</taxon>
        <taxon>Halobacteria</taxon>
        <taxon>Halobacteriales</taxon>
        <taxon>Haloferacaceae</taxon>
        <taxon>Halorubrum</taxon>
    </lineage>
</organism>
<protein>
    <submittedName>
        <fullName evidence="2">Uncharacterized protein</fullName>
    </submittedName>
</protein>
<evidence type="ECO:0000313" key="3">
    <source>
        <dbReference type="Proteomes" id="UP000198397"/>
    </source>
</evidence>
<feature type="region of interest" description="Disordered" evidence="1">
    <location>
        <begin position="1"/>
        <end position="37"/>
    </location>
</feature>
<reference evidence="2 3" key="1">
    <citation type="submission" date="2017-06" db="EMBL/GenBank/DDBJ databases">
        <authorList>
            <person name="Kim H.J."/>
            <person name="Triplett B.A."/>
        </authorList>
    </citation>
    <scope>NUCLEOTIDE SEQUENCE [LARGE SCALE GENOMIC DNA]</scope>
    <source>
        <strain evidence="2 3">DSM 8800</strain>
    </source>
</reference>
<name>A0A238USR1_HALVU</name>
<sequence>MTGKDRMDVTEMDDENGIEATSETPKPVYSASTRLSRRRLTALAIPIALAGCFEEPEPAPGEPDDPSDDTGGNGDDDDGTDANGADDDDGDDGDDDDDGDDGDDDGDDGDDDDGEPTPDRVDPEDAGVTVTEATVTDVTECNTRTIITAELEVENTGRFEYGILEFRVDAYKTRPNDPSREPVGFEYRRARFGPGDRFSDGDETVSVEVDIRSRDGAMRADPNWYDVDAAVRHAEPSDG</sequence>
<gene>
    <name evidence="2" type="ORF">SAMN06264855_101339</name>
</gene>